<dbReference type="SUPFAM" id="SSF48208">
    <property type="entry name" value="Six-hairpin glycosidases"/>
    <property type="match status" value="1"/>
</dbReference>
<name>A0A9D1FZZ2_9FIRM</name>
<reference evidence="4" key="1">
    <citation type="submission" date="2020-10" db="EMBL/GenBank/DDBJ databases">
        <authorList>
            <person name="Gilroy R."/>
        </authorList>
    </citation>
    <scope>NUCLEOTIDE SEQUENCE</scope>
    <source>
        <strain evidence="4">13766</strain>
    </source>
</reference>
<feature type="domain" description="Glycosyl hydrolase family 95 catalytic" evidence="3">
    <location>
        <begin position="255"/>
        <end position="673"/>
    </location>
</feature>
<proteinExistence type="predicted"/>
<dbReference type="InterPro" id="IPR012341">
    <property type="entry name" value="6hp_glycosidase-like_sf"/>
</dbReference>
<protein>
    <submittedName>
        <fullName evidence="4">Glycoside hydrolase N-terminal domain-containing protein</fullName>
    </submittedName>
</protein>
<dbReference type="Gene3D" id="2.70.98.50">
    <property type="entry name" value="putative glycoside hydrolase family protein from bacillus halodurans"/>
    <property type="match status" value="1"/>
</dbReference>
<dbReference type="GO" id="GO:0005975">
    <property type="term" value="P:carbohydrate metabolic process"/>
    <property type="evidence" value="ECO:0007669"/>
    <property type="project" value="InterPro"/>
</dbReference>
<feature type="domain" description="Glycosyl hydrolase family 95 N-terminal" evidence="1">
    <location>
        <begin position="10"/>
        <end position="175"/>
    </location>
</feature>
<dbReference type="PIRSF" id="PIRSF007663">
    <property type="entry name" value="UCP007663"/>
    <property type="match status" value="1"/>
</dbReference>
<evidence type="ECO:0000259" key="1">
    <source>
        <dbReference type="Pfam" id="PF14498"/>
    </source>
</evidence>
<sequence length="755" mass="84527">MTNARYIMPMNRPASWWASPYREGIPLGNGATGALVYGGAAFERVLLTHAACWRGGVSPELPDVSACLPEMREKIINGHMPEGDRMLEDALCRAGYHPRCAAIVPMADLRAVTPAHHGFRHYRRTLDMENACAEVSYQDGARQYRRRYFVSRADDVLAMEIASNAPLEDVSVLLEAHPPEGAGAQPIVPEVIEQRSDGEYLFFAAQLDGRPFGAVCRVIRENMRILVLAKVFPDGNPADEMPRLRAALAALQADFDALLKAHIPAHRALFDRCRFELADERFPVNAFNSELLEDAYESGLCSNRLTERMWAYGRYLLISATREGGLPCALLGLWCGEYGAGWSFNMANINLQMIYWQAVGGNLPELMLPVFQYYGNMLPAMRECARKLYGCGGIWLCAVTAPGSAGAPFAGRHILNWTGGAAWVSRIYYDYWLLTGDETFLREHLWPFLKETAAFYADFVQWEGKSWYIAPSVSPENEPSAYLGAGELCGSQGCANATMDIALIRELFSTMLRLLPLVGEGAQWEALCRKMLDGSPAYAVNATGAVREWQHPDFADNDHHRHQSHVYPLFPGWEHARSAQREMFRKAIENRLTTGFSDQTSWSLMNMACCFARLNDGESANHCLDLVSRAMLMGNLFTTHNDWRSMGIGMDLTWAPFQIDANMGWTAAVQEMLAFSCEDRLDLFPALPSRWQQGRFLGLRARCGVTMDLEWDSTQCRATLTAQRETRIQLDFPHCTPQNVCLRAGETICLCGERP</sequence>
<dbReference type="PANTHER" id="PTHR31084:SF0">
    <property type="entry name" value="ALPHA-L-FUCOSIDASE 2"/>
    <property type="match status" value="1"/>
</dbReference>
<dbReference type="InterPro" id="IPR054363">
    <property type="entry name" value="GH95_cat"/>
</dbReference>
<evidence type="ECO:0000259" key="2">
    <source>
        <dbReference type="Pfam" id="PF21307"/>
    </source>
</evidence>
<dbReference type="Gene3D" id="1.50.10.10">
    <property type="match status" value="1"/>
</dbReference>
<dbReference type="Proteomes" id="UP000824140">
    <property type="component" value="Unassembled WGS sequence"/>
</dbReference>
<feature type="domain" description="Alpha fucosidase A-like C-terminal" evidence="2">
    <location>
        <begin position="677"/>
        <end position="734"/>
    </location>
</feature>
<dbReference type="InterPro" id="IPR016518">
    <property type="entry name" value="Alpha-L-fucosidase"/>
</dbReference>
<accession>A0A9D1FZZ2</accession>
<reference evidence="4" key="2">
    <citation type="journal article" date="2021" name="PeerJ">
        <title>Extensive microbial diversity within the chicken gut microbiome revealed by metagenomics and culture.</title>
        <authorList>
            <person name="Gilroy R."/>
            <person name="Ravi A."/>
            <person name="Getino M."/>
            <person name="Pursley I."/>
            <person name="Horton D.L."/>
            <person name="Alikhan N.F."/>
            <person name="Baker D."/>
            <person name="Gharbi K."/>
            <person name="Hall N."/>
            <person name="Watson M."/>
            <person name="Adriaenssens E.M."/>
            <person name="Foster-Nyarko E."/>
            <person name="Jarju S."/>
            <person name="Secka A."/>
            <person name="Antonio M."/>
            <person name="Oren A."/>
            <person name="Chaudhuri R.R."/>
            <person name="La Ragione R."/>
            <person name="Hildebrand F."/>
            <person name="Pallen M.J."/>
        </authorList>
    </citation>
    <scope>NUCLEOTIDE SEQUENCE</scope>
    <source>
        <strain evidence="4">13766</strain>
    </source>
</reference>
<keyword evidence="4" id="KW-0378">Hydrolase</keyword>
<dbReference type="Pfam" id="PF14498">
    <property type="entry name" value="Glyco_hyd_65N_2"/>
    <property type="match status" value="1"/>
</dbReference>
<dbReference type="InterPro" id="IPR008928">
    <property type="entry name" value="6-hairpin_glycosidase_sf"/>
</dbReference>
<dbReference type="EMBL" id="DVJN01000132">
    <property type="protein sequence ID" value="HIS92691.1"/>
    <property type="molecule type" value="Genomic_DNA"/>
</dbReference>
<gene>
    <name evidence="4" type="ORF">IAA84_06690</name>
</gene>
<dbReference type="Pfam" id="PF21307">
    <property type="entry name" value="Glyco_hydro_95_C"/>
    <property type="match status" value="1"/>
</dbReference>
<evidence type="ECO:0000259" key="3">
    <source>
        <dbReference type="Pfam" id="PF22124"/>
    </source>
</evidence>
<dbReference type="GO" id="GO:0004560">
    <property type="term" value="F:alpha-L-fucosidase activity"/>
    <property type="evidence" value="ECO:0007669"/>
    <property type="project" value="InterPro"/>
</dbReference>
<dbReference type="PANTHER" id="PTHR31084">
    <property type="entry name" value="ALPHA-L-FUCOSIDASE 2"/>
    <property type="match status" value="1"/>
</dbReference>
<comment type="caution">
    <text evidence="4">The sequence shown here is derived from an EMBL/GenBank/DDBJ whole genome shotgun (WGS) entry which is preliminary data.</text>
</comment>
<evidence type="ECO:0000313" key="4">
    <source>
        <dbReference type="EMBL" id="HIS92691.1"/>
    </source>
</evidence>
<evidence type="ECO:0000313" key="5">
    <source>
        <dbReference type="Proteomes" id="UP000824140"/>
    </source>
</evidence>
<dbReference type="InterPro" id="IPR027414">
    <property type="entry name" value="GH95_N_dom"/>
</dbReference>
<dbReference type="AlphaFoldDB" id="A0A9D1FZZ2"/>
<dbReference type="InterPro" id="IPR049053">
    <property type="entry name" value="AFCA-like_C"/>
</dbReference>
<organism evidence="4 5">
    <name type="scientific">Candidatus Alectryocaccomicrobium excrementavium</name>
    <dbReference type="NCBI Taxonomy" id="2840668"/>
    <lineage>
        <taxon>Bacteria</taxon>
        <taxon>Bacillati</taxon>
        <taxon>Bacillota</taxon>
        <taxon>Clostridia</taxon>
        <taxon>Candidatus Alectryocaccomicrobium</taxon>
    </lineage>
</organism>
<dbReference type="Pfam" id="PF22124">
    <property type="entry name" value="Glyco_hydro_95_cat"/>
    <property type="match status" value="1"/>
</dbReference>